<dbReference type="InterPro" id="IPR042185">
    <property type="entry name" value="Serpin_sf_2"/>
</dbReference>
<dbReference type="OrthoDB" id="671595at2759"/>
<protein>
    <recommendedName>
        <fullName evidence="3">Serpin domain-containing protein</fullName>
    </recommendedName>
</protein>
<dbReference type="Gramene" id="TraesCS2A02G369100.1">
    <property type="protein sequence ID" value="TraesCS2A02G369100.1"/>
    <property type="gene ID" value="TraesCS2A02G369100"/>
</dbReference>
<dbReference type="GeneID" id="123191781"/>
<comment type="similarity">
    <text evidence="1 2">Belongs to the serpin family.</text>
</comment>
<dbReference type="InterPro" id="IPR036186">
    <property type="entry name" value="Serpin_sf"/>
</dbReference>
<gene>
    <name evidence="4" type="primary">LOC123191781</name>
</gene>
<dbReference type="InterPro" id="IPR023796">
    <property type="entry name" value="Serpin_dom"/>
</dbReference>
<dbReference type="FunFam" id="2.30.39.10:FF:000036">
    <property type="entry name" value="Putative non-inhibitory serpin-10"/>
    <property type="match status" value="1"/>
</dbReference>
<dbReference type="AlphaFoldDB" id="A0A3B6B159"/>
<dbReference type="STRING" id="4565.A0A3B6B159"/>
<dbReference type="GO" id="GO:0005615">
    <property type="term" value="C:extracellular space"/>
    <property type="evidence" value="ECO:0000318"/>
    <property type="project" value="GO_Central"/>
</dbReference>
<dbReference type="PaxDb" id="4565-Traes_2AL_8D891E3E9.1"/>
<proteinExistence type="inferred from homology"/>
<dbReference type="Proteomes" id="UP000019116">
    <property type="component" value="Chromosome 2A"/>
</dbReference>
<dbReference type="PANTHER" id="PTHR11461">
    <property type="entry name" value="SERINE PROTEASE INHIBITOR, SERPIN"/>
    <property type="match status" value="1"/>
</dbReference>
<evidence type="ECO:0000256" key="2">
    <source>
        <dbReference type="RuleBase" id="RU000411"/>
    </source>
</evidence>
<dbReference type="Gramene" id="TraesLDM2A03G00746670.1">
    <property type="protein sequence ID" value="TraesLDM2A03G00746670.1"/>
    <property type="gene ID" value="TraesLDM2A03G00746670"/>
</dbReference>
<dbReference type="Gramene" id="TraesMAC2A03G00742970.1">
    <property type="protein sequence ID" value="TraesMAC2A03G00742970.1"/>
    <property type="gene ID" value="TraesMAC2A03G00742970"/>
</dbReference>
<feature type="domain" description="Serpin" evidence="3">
    <location>
        <begin position="10"/>
        <end position="380"/>
    </location>
</feature>
<dbReference type="Gramene" id="TraesLAC2A03G00747970.1">
    <property type="protein sequence ID" value="TraesLAC2A03G00747970.1"/>
    <property type="gene ID" value="TraesLAC2A03G00747970"/>
</dbReference>
<dbReference type="EnsemblPlants" id="TraesCS2A02G369100.1">
    <property type="protein sequence ID" value="TraesCS2A02G369100.1"/>
    <property type="gene ID" value="TraesCS2A02G369100"/>
</dbReference>
<dbReference type="SMART" id="SM00093">
    <property type="entry name" value="SERPIN"/>
    <property type="match status" value="1"/>
</dbReference>
<dbReference type="PANTHER" id="PTHR11461:SF286">
    <property type="entry name" value="NON-INHIBITORY SERPIN-Z11-RELATED"/>
    <property type="match status" value="1"/>
</dbReference>
<sequence length="417" mass="46097">MDKCMQVAWFAGTDAIARRSNFIFSPLSVRTGLALLATGTNGETLSQLLAFLGSQELHLLNAASASLVAEMRAWPQLTFAAGIFADKSFSLRPEFVSTASSAHRASVRSVDFQKQPAAAAAEVNALIAETTRGRIRDLVSPDSFQGDPKIVLANAMHFKATWARRFDPSDTVRRDFRRFDGTSVLVPFLSDPGMQYATSFDDLGFKVLQCFYKMAGRDGKLDPKAPLFSMLVFLPHRRDGLRDLLRLAVTEPDFVMRCAPRREQVVSPCLLPKFKFSFRFDATDALRGLGLAAPFDPLAADLSGAVSNMRPEGLYVSAIEQMCAVEVDEEGTTAVAAFYTHTSPTYSLCERPPPPPMSFVADHPFLFAIVEYGIGVVPRPRRGPFQLNSSVDGRFRFTREQSRAAMDEGPLRQHLFY</sequence>
<evidence type="ECO:0000313" key="4">
    <source>
        <dbReference type="EnsemblPlants" id="TraesCS2A02G369100.1"/>
    </source>
</evidence>
<accession>A0A3B6B159</accession>
<dbReference type="Gene3D" id="3.30.497.10">
    <property type="entry name" value="Antithrombin, subunit I, domain 2"/>
    <property type="match status" value="1"/>
</dbReference>
<organism evidence="4">
    <name type="scientific">Triticum aestivum</name>
    <name type="common">Wheat</name>
    <dbReference type="NCBI Taxonomy" id="4565"/>
    <lineage>
        <taxon>Eukaryota</taxon>
        <taxon>Viridiplantae</taxon>
        <taxon>Streptophyta</taxon>
        <taxon>Embryophyta</taxon>
        <taxon>Tracheophyta</taxon>
        <taxon>Spermatophyta</taxon>
        <taxon>Magnoliopsida</taxon>
        <taxon>Liliopsida</taxon>
        <taxon>Poales</taxon>
        <taxon>Poaceae</taxon>
        <taxon>BOP clade</taxon>
        <taxon>Pooideae</taxon>
        <taxon>Triticodae</taxon>
        <taxon>Triticeae</taxon>
        <taxon>Triticinae</taxon>
        <taxon>Triticum</taxon>
    </lineage>
</organism>
<dbReference type="SUPFAM" id="SSF56574">
    <property type="entry name" value="Serpins"/>
    <property type="match status" value="1"/>
</dbReference>
<name>A0A3B6B159_WHEAT</name>
<dbReference type="Gramene" id="TraesJAG2A03G00744270.1">
    <property type="protein sequence ID" value="TraesJAG2A03G00744270.1"/>
    <property type="gene ID" value="TraesJAG2A03G00744270"/>
</dbReference>
<keyword evidence="5" id="KW-1185">Reference proteome</keyword>
<dbReference type="InterPro" id="IPR042178">
    <property type="entry name" value="Serpin_sf_1"/>
</dbReference>
<dbReference type="RefSeq" id="XP_044460323.1">
    <property type="nucleotide sequence ID" value="XM_044604388.1"/>
</dbReference>
<dbReference type="GO" id="GO:0004867">
    <property type="term" value="F:serine-type endopeptidase inhibitor activity"/>
    <property type="evidence" value="ECO:0007669"/>
    <property type="project" value="InterPro"/>
</dbReference>
<dbReference type="Pfam" id="PF00079">
    <property type="entry name" value="Serpin"/>
    <property type="match status" value="1"/>
</dbReference>
<reference evidence="4" key="2">
    <citation type="submission" date="2018-10" db="UniProtKB">
        <authorList>
            <consortium name="EnsemblPlants"/>
        </authorList>
    </citation>
    <scope>IDENTIFICATION</scope>
</reference>
<dbReference type="InterPro" id="IPR000215">
    <property type="entry name" value="Serpin_fam"/>
</dbReference>
<evidence type="ECO:0000313" key="5">
    <source>
        <dbReference type="Proteomes" id="UP000019116"/>
    </source>
</evidence>
<dbReference type="SMR" id="A0A3B6B159"/>
<dbReference type="Gramene" id="TraesWEE_scaffold_041291_01G000300.1">
    <property type="protein sequence ID" value="TraesWEE_scaffold_041291_01G000300.1"/>
    <property type="gene ID" value="TraesWEE_scaffold_041291_01G000300"/>
</dbReference>
<reference evidence="4" key="1">
    <citation type="submission" date="2018-08" db="EMBL/GenBank/DDBJ databases">
        <authorList>
            <person name="Rossello M."/>
        </authorList>
    </citation>
    <scope>NUCLEOTIDE SEQUENCE [LARGE SCALE GENOMIC DNA]</scope>
    <source>
        <strain evidence="4">cv. Chinese Spring</strain>
    </source>
</reference>
<evidence type="ECO:0000256" key="1">
    <source>
        <dbReference type="ARBA" id="ARBA00009500"/>
    </source>
</evidence>
<dbReference type="Gene3D" id="2.30.39.10">
    <property type="entry name" value="Alpha-1-antitrypsin, domain 1"/>
    <property type="match status" value="1"/>
</dbReference>
<evidence type="ECO:0000259" key="3">
    <source>
        <dbReference type="SMART" id="SM00093"/>
    </source>
</evidence>
<dbReference type="Gramene" id="TraesCS2A03G0898900.1">
    <property type="protein sequence ID" value="TraesCS2A03G0898900.1.CDS"/>
    <property type="gene ID" value="TraesCS2A03G0898900"/>
</dbReference>